<comment type="caution">
    <text evidence="2">The sequence shown here is derived from an EMBL/GenBank/DDBJ whole genome shotgun (WGS) entry which is preliminary data.</text>
</comment>
<dbReference type="EMBL" id="JACOOE010000008">
    <property type="protein sequence ID" value="MBC5606236.1"/>
    <property type="molecule type" value="Genomic_DNA"/>
</dbReference>
<reference evidence="2 3" key="1">
    <citation type="submission" date="2020-08" db="EMBL/GenBank/DDBJ databases">
        <title>Genome public.</title>
        <authorList>
            <person name="Liu C."/>
            <person name="Sun Q."/>
        </authorList>
    </citation>
    <scope>NUCLEOTIDE SEQUENCE [LARGE SCALE GENOMIC DNA]</scope>
    <source>
        <strain evidence="2 3">M27</strain>
    </source>
</reference>
<dbReference type="Proteomes" id="UP000600600">
    <property type="component" value="Unassembled WGS sequence"/>
</dbReference>
<dbReference type="InterPro" id="IPR029068">
    <property type="entry name" value="Glyas_Bleomycin-R_OHBP_Dase"/>
</dbReference>
<dbReference type="PROSITE" id="PS51819">
    <property type="entry name" value="VOC"/>
    <property type="match status" value="1"/>
</dbReference>
<dbReference type="Gene3D" id="3.10.180.10">
    <property type="entry name" value="2,3-Dihydroxybiphenyl 1,2-Dioxygenase, domain 1"/>
    <property type="match status" value="1"/>
</dbReference>
<feature type="domain" description="VOC" evidence="1">
    <location>
        <begin position="1"/>
        <end position="79"/>
    </location>
</feature>
<protein>
    <submittedName>
        <fullName evidence="2">VOC family protein</fullName>
    </submittedName>
</protein>
<dbReference type="InterPro" id="IPR037523">
    <property type="entry name" value="VOC_core"/>
</dbReference>
<evidence type="ECO:0000313" key="3">
    <source>
        <dbReference type="Proteomes" id="UP000600600"/>
    </source>
</evidence>
<dbReference type="InterPro" id="IPR004360">
    <property type="entry name" value="Glyas_Fos-R_dOase_dom"/>
</dbReference>
<evidence type="ECO:0000259" key="1">
    <source>
        <dbReference type="PROSITE" id="PS51819"/>
    </source>
</evidence>
<dbReference type="Pfam" id="PF00903">
    <property type="entry name" value="Glyoxalase"/>
    <property type="match status" value="1"/>
</dbReference>
<proteinExistence type="predicted"/>
<sequence length="79" mass="9366">MSNLEDNKKSKYCLLKKNNVTYHGFFVLLAFEVDNLDDAAAMLDMKGIKHEDLRVDEYTSKRFLFFQDPDGLLIEFYEY</sequence>
<name>A0ABR7CEM5_9BACE</name>
<organism evidence="2 3">
    <name type="scientific">Bacteroides difficilis</name>
    <dbReference type="NCBI Taxonomy" id="2763021"/>
    <lineage>
        <taxon>Bacteria</taxon>
        <taxon>Pseudomonadati</taxon>
        <taxon>Bacteroidota</taxon>
        <taxon>Bacteroidia</taxon>
        <taxon>Bacteroidales</taxon>
        <taxon>Bacteroidaceae</taxon>
        <taxon>Bacteroides</taxon>
    </lineage>
</organism>
<gene>
    <name evidence="2" type="ORF">H8S67_16375</name>
</gene>
<keyword evidence="3" id="KW-1185">Reference proteome</keyword>
<dbReference type="SUPFAM" id="SSF54593">
    <property type="entry name" value="Glyoxalase/Bleomycin resistance protein/Dihydroxybiphenyl dioxygenase"/>
    <property type="match status" value="1"/>
</dbReference>
<accession>A0ABR7CEM5</accession>
<evidence type="ECO:0000313" key="2">
    <source>
        <dbReference type="EMBL" id="MBC5606236.1"/>
    </source>
</evidence>